<keyword evidence="1" id="KW-0378">Hydrolase</keyword>
<evidence type="ECO:0000313" key="1">
    <source>
        <dbReference type="EMBL" id="KAI0044408.1"/>
    </source>
</evidence>
<evidence type="ECO:0000313" key="2">
    <source>
        <dbReference type="Proteomes" id="UP000814033"/>
    </source>
</evidence>
<comment type="caution">
    <text evidence="1">The sequence shown here is derived from an EMBL/GenBank/DDBJ whole genome shotgun (WGS) entry which is preliminary data.</text>
</comment>
<sequence length="404" mass="43069">MRSPPIRVRVPPPPAARADISDRRSFDEALAITAAAKARFPDAPDDVYQRGRRLVVESIQCGVTAMRAHVEVDRTVGLCCLDVAVRLKREFAAACDVQIAVFAQDPLFDHEGDEAPGENYALLDQAAQHPAVSAVGSAPYVERTPAQADQNVALILSLAAARGLLADLHIDYNVRAAAPPLIHAVLAHMDRLRWSAARGAVALGHATRYSLFTAAEWADLRAAVGARAVAFVALPQSDLYMMGRPADASRLAPRGTLPVPYMAARGFAVALGVNNVGNAFTPQGSVDPLALCPLGVAVYQDATDATCDTLLVRRLLPHFAGFYNLIDSGASRRTPRLLSASARRTRACAYASATPPTSCCCTGRHPCAPRCSARPTSARRSAGAWSRARAARRSRRAEHAVQAS</sequence>
<organism evidence="1 2">
    <name type="scientific">Auriscalpium vulgare</name>
    <dbReference type="NCBI Taxonomy" id="40419"/>
    <lineage>
        <taxon>Eukaryota</taxon>
        <taxon>Fungi</taxon>
        <taxon>Dikarya</taxon>
        <taxon>Basidiomycota</taxon>
        <taxon>Agaricomycotina</taxon>
        <taxon>Agaricomycetes</taxon>
        <taxon>Russulales</taxon>
        <taxon>Auriscalpiaceae</taxon>
        <taxon>Auriscalpium</taxon>
    </lineage>
</organism>
<accession>A0ACB8RLM8</accession>
<proteinExistence type="predicted"/>
<dbReference type="Proteomes" id="UP000814033">
    <property type="component" value="Unassembled WGS sequence"/>
</dbReference>
<dbReference type="EMBL" id="MU275984">
    <property type="protein sequence ID" value="KAI0044408.1"/>
    <property type="molecule type" value="Genomic_DNA"/>
</dbReference>
<protein>
    <submittedName>
        <fullName evidence="1">Metallo-dependent hydrolase</fullName>
    </submittedName>
</protein>
<keyword evidence="2" id="KW-1185">Reference proteome</keyword>
<name>A0ACB8RLM8_9AGAM</name>
<reference evidence="1" key="2">
    <citation type="journal article" date="2022" name="New Phytol.">
        <title>Evolutionary transition to the ectomycorrhizal habit in the genomes of a hyperdiverse lineage of mushroom-forming fungi.</title>
        <authorList>
            <person name="Looney B."/>
            <person name="Miyauchi S."/>
            <person name="Morin E."/>
            <person name="Drula E."/>
            <person name="Courty P.E."/>
            <person name="Kohler A."/>
            <person name="Kuo A."/>
            <person name="LaButti K."/>
            <person name="Pangilinan J."/>
            <person name="Lipzen A."/>
            <person name="Riley R."/>
            <person name="Andreopoulos W."/>
            <person name="He G."/>
            <person name="Johnson J."/>
            <person name="Nolan M."/>
            <person name="Tritt A."/>
            <person name="Barry K.W."/>
            <person name="Grigoriev I.V."/>
            <person name="Nagy L.G."/>
            <person name="Hibbett D."/>
            <person name="Henrissat B."/>
            <person name="Matheny P.B."/>
            <person name="Labbe J."/>
            <person name="Martin F.M."/>
        </authorList>
    </citation>
    <scope>NUCLEOTIDE SEQUENCE</scope>
    <source>
        <strain evidence="1">FP105234-sp</strain>
    </source>
</reference>
<reference evidence="1" key="1">
    <citation type="submission" date="2021-02" db="EMBL/GenBank/DDBJ databases">
        <authorList>
            <consortium name="DOE Joint Genome Institute"/>
            <person name="Ahrendt S."/>
            <person name="Looney B.P."/>
            <person name="Miyauchi S."/>
            <person name="Morin E."/>
            <person name="Drula E."/>
            <person name="Courty P.E."/>
            <person name="Chicoki N."/>
            <person name="Fauchery L."/>
            <person name="Kohler A."/>
            <person name="Kuo A."/>
            <person name="Labutti K."/>
            <person name="Pangilinan J."/>
            <person name="Lipzen A."/>
            <person name="Riley R."/>
            <person name="Andreopoulos W."/>
            <person name="He G."/>
            <person name="Johnson J."/>
            <person name="Barry K.W."/>
            <person name="Grigoriev I.V."/>
            <person name="Nagy L."/>
            <person name="Hibbett D."/>
            <person name="Henrissat B."/>
            <person name="Matheny P.B."/>
            <person name="Labbe J."/>
            <person name="Martin F."/>
        </authorList>
    </citation>
    <scope>NUCLEOTIDE SEQUENCE</scope>
    <source>
        <strain evidence="1">FP105234-sp</strain>
    </source>
</reference>
<gene>
    <name evidence="1" type="ORF">FA95DRAFT_1497091</name>
</gene>